<dbReference type="Proteomes" id="UP000019373">
    <property type="component" value="Unassembled WGS sequence"/>
</dbReference>
<name>U1FZI2_ENDPU</name>
<sequence length="572" mass="64542">MVTGFEVFGAVSGALGTLNLVRQLLESVYTVGKDWAESGRKLLEVHDGFQIFIVRLETWSERTWSIDAEFNDDVGKAFWGDSGWRSISIQLAHIDKTAEEFLVVFKKAADPAIIEKLLPQHGNLLARAEQARSEEEHDRTGLSTRRGDSVRKLRELGDRLTKCLSPVSKVNLIISRAPVLLDMLAALDARFLLLERDANAFYESQHPTVPRSVPQQQRLSTAEGTMLLRNIKATKAASEALYRACGNLKNEVCTIDHRRVEGEGLPKLEMNLLAAEPRFHSNDDWKGFAMRYHLVLTSPEMENELEVLVEGPLHAPQLQAEIADDFAEACRHIRVGRQCYFEADLEINSRSATMFRLSSPLDPLRPWETKSIHLSGLLGAIEDMTSFQASGQFPYTERLNLAFKVAECGLLLIGTSWLSSIDSRNVQRLSDPSWKTKRRFIFAVKATENEHLANVEPHLFRIGKLLAEIAMGLPVRHIATFDGPQGPELDLVISVKIEETKEMRAMPAVEVEQRVRQAMGLSYSKAVAFCLQQSSDAQKENWGRLLEFGTWKEKEEAYMKLLANYHKLVYLP</sequence>
<dbReference type="GeneID" id="19242499"/>
<protein>
    <submittedName>
        <fullName evidence="1">Uncharacterized protein</fullName>
    </submittedName>
</protein>
<reference evidence="2" key="1">
    <citation type="journal article" date="2014" name="BMC Genomics">
        <title>Genome characteristics reveal the impact of lichenization on lichen-forming fungus Endocarpon pusillum Hedwig (Verrucariales, Ascomycota).</title>
        <authorList>
            <person name="Wang Y.-Y."/>
            <person name="Liu B."/>
            <person name="Zhang X.-Y."/>
            <person name="Zhou Q.-M."/>
            <person name="Zhang T."/>
            <person name="Li H."/>
            <person name="Yu Y.-F."/>
            <person name="Zhang X.-L."/>
            <person name="Hao X.-Y."/>
            <person name="Wang M."/>
            <person name="Wang L."/>
            <person name="Wei J.-C."/>
        </authorList>
    </citation>
    <scope>NUCLEOTIDE SEQUENCE [LARGE SCALE GENOMIC DNA]</scope>
    <source>
        <strain evidence="2">Z07020 / HMAS-L-300199</strain>
    </source>
</reference>
<dbReference type="HOGENOM" id="CLU_476505_0_0_1"/>
<dbReference type="EMBL" id="KE721326">
    <property type="protein sequence ID" value="ERF70352.1"/>
    <property type="molecule type" value="Genomic_DNA"/>
</dbReference>
<organism evidence="1 2">
    <name type="scientific">Endocarpon pusillum (strain Z07020 / HMAS-L-300199)</name>
    <name type="common">Lichen-forming fungus</name>
    <dbReference type="NCBI Taxonomy" id="1263415"/>
    <lineage>
        <taxon>Eukaryota</taxon>
        <taxon>Fungi</taxon>
        <taxon>Dikarya</taxon>
        <taxon>Ascomycota</taxon>
        <taxon>Pezizomycotina</taxon>
        <taxon>Eurotiomycetes</taxon>
        <taxon>Chaetothyriomycetidae</taxon>
        <taxon>Verrucariales</taxon>
        <taxon>Verrucariaceae</taxon>
        <taxon>Endocarpon</taxon>
    </lineage>
</organism>
<accession>U1FZI2</accession>
<evidence type="ECO:0000313" key="2">
    <source>
        <dbReference type="Proteomes" id="UP000019373"/>
    </source>
</evidence>
<gene>
    <name evidence="1" type="ORF">EPUS_07617</name>
</gene>
<dbReference type="eggNOG" id="ENOG502TF2N">
    <property type="taxonomic scope" value="Eukaryota"/>
</dbReference>
<proteinExistence type="predicted"/>
<evidence type="ECO:0000313" key="1">
    <source>
        <dbReference type="EMBL" id="ERF70352.1"/>
    </source>
</evidence>
<dbReference type="RefSeq" id="XP_007804022.1">
    <property type="nucleotide sequence ID" value="XM_007805831.1"/>
</dbReference>
<dbReference type="OrthoDB" id="5374070at2759"/>
<keyword evidence="2" id="KW-1185">Reference proteome</keyword>
<dbReference type="AlphaFoldDB" id="U1FZI2"/>
<dbReference type="OMA" id="ERIMFAF"/>